<evidence type="ECO:0000256" key="4">
    <source>
        <dbReference type="ARBA" id="ARBA00022840"/>
    </source>
</evidence>
<dbReference type="RefSeq" id="WP_115869945.1">
    <property type="nucleotide sequence ID" value="NZ_QREG01000025.1"/>
</dbReference>
<protein>
    <submittedName>
        <fullName evidence="6">ABC-2 type transport system ATP-binding protein</fullName>
    </submittedName>
</protein>
<evidence type="ECO:0000256" key="2">
    <source>
        <dbReference type="ARBA" id="ARBA00022448"/>
    </source>
</evidence>
<dbReference type="Gene3D" id="3.40.50.300">
    <property type="entry name" value="P-loop containing nucleotide triphosphate hydrolases"/>
    <property type="match status" value="1"/>
</dbReference>
<dbReference type="PANTHER" id="PTHR43335">
    <property type="entry name" value="ABC TRANSPORTER, ATP-BINDING PROTEIN"/>
    <property type="match status" value="1"/>
</dbReference>
<dbReference type="CDD" id="cd03230">
    <property type="entry name" value="ABC_DR_subfamily_A"/>
    <property type="match status" value="1"/>
</dbReference>
<comment type="caution">
    <text evidence="6">The sequence shown here is derived from an EMBL/GenBank/DDBJ whole genome shotgun (WGS) entry which is preliminary data.</text>
</comment>
<evidence type="ECO:0000259" key="5">
    <source>
        <dbReference type="PROSITE" id="PS50893"/>
    </source>
</evidence>
<reference evidence="6 7" key="1">
    <citation type="submission" date="2018-07" db="EMBL/GenBank/DDBJ databases">
        <title>Genomic Encyclopedia of Type Strains, Phase IV (KMG-IV): sequencing the most valuable type-strain genomes for metagenomic binning, comparative biology and taxonomic classification.</title>
        <authorList>
            <person name="Goeker M."/>
        </authorList>
    </citation>
    <scope>NUCLEOTIDE SEQUENCE [LARGE SCALE GENOMIC DNA]</scope>
    <source>
        <strain evidence="6 7">DSM 4134</strain>
    </source>
</reference>
<feature type="domain" description="ABC transporter" evidence="5">
    <location>
        <begin position="3"/>
        <end position="232"/>
    </location>
</feature>
<proteinExistence type="inferred from homology"/>
<evidence type="ECO:0000256" key="1">
    <source>
        <dbReference type="ARBA" id="ARBA00005417"/>
    </source>
</evidence>
<name>A0A3D9KXE4_MARFU</name>
<keyword evidence="2" id="KW-0813">Transport</keyword>
<dbReference type="OrthoDB" id="9808363at2"/>
<dbReference type="SMART" id="SM00382">
    <property type="entry name" value="AAA"/>
    <property type="match status" value="1"/>
</dbReference>
<keyword evidence="4 6" id="KW-0067">ATP-binding</keyword>
<evidence type="ECO:0000313" key="6">
    <source>
        <dbReference type="EMBL" id="RED93411.1"/>
    </source>
</evidence>
<dbReference type="InterPro" id="IPR003593">
    <property type="entry name" value="AAA+_ATPase"/>
</dbReference>
<evidence type="ECO:0000313" key="7">
    <source>
        <dbReference type="Proteomes" id="UP000256779"/>
    </source>
</evidence>
<dbReference type="SUPFAM" id="SSF52540">
    <property type="entry name" value="P-loop containing nucleoside triphosphate hydrolases"/>
    <property type="match status" value="1"/>
</dbReference>
<evidence type="ECO:0000256" key="3">
    <source>
        <dbReference type="ARBA" id="ARBA00022741"/>
    </source>
</evidence>
<dbReference type="EMBL" id="QREG01000025">
    <property type="protein sequence ID" value="RED93411.1"/>
    <property type="molecule type" value="Genomic_DNA"/>
</dbReference>
<dbReference type="PANTHER" id="PTHR43335:SF4">
    <property type="entry name" value="ABC TRANSPORTER, ATP-BINDING PROTEIN"/>
    <property type="match status" value="1"/>
</dbReference>
<dbReference type="InterPro" id="IPR003439">
    <property type="entry name" value="ABC_transporter-like_ATP-bd"/>
</dbReference>
<gene>
    <name evidence="6" type="ORF">C7460_12556</name>
</gene>
<dbReference type="GO" id="GO:0005524">
    <property type="term" value="F:ATP binding"/>
    <property type="evidence" value="ECO:0007669"/>
    <property type="project" value="UniProtKB-KW"/>
</dbReference>
<dbReference type="Pfam" id="PF00005">
    <property type="entry name" value="ABC_tran"/>
    <property type="match status" value="1"/>
</dbReference>
<dbReference type="Proteomes" id="UP000256779">
    <property type="component" value="Unassembled WGS sequence"/>
</dbReference>
<keyword evidence="7" id="KW-1185">Reference proteome</keyword>
<dbReference type="GO" id="GO:0016887">
    <property type="term" value="F:ATP hydrolysis activity"/>
    <property type="evidence" value="ECO:0007669"/>
    <property type="project" value="InterPro"/>
</dbReference>
<keyword evidence="3" id="KW-0547">Nucleotide-binding</keyword>
<dbReference type="PROSITE" id="PS50893">
    <property type="entry name" value="ABC_TRANSPORTER_2"/>
    <property type="match status" value="1"/>
</dbReference>
<accession>A0A3D9KXE4</accession>
<dbReference type="AlphaFoldDB" id="A0A3D9KXE4"/>
<dbReference type="InterPro" id="IPR027417">
    <property type="entry name" value="P-loop_NTPase"/>
</dbReference>
<organism evidence="6 7">
    <name type="scientific">Marinoscillum furvescens DSM 4134</name>
    <dbReference type="NCBI Taxonomy" id="1122208"/>
    <lineage>
        <taxon>Bacteria</taxon>
        <taxon>Pseudomonadati</taxon>
        <taxon>Bacteroidota</taxon>
        <taxon>Cytophagia</taxon>
        <taxon>Cytophagales</taxon>
        <taxon>Reichenbachiellaceae</taxon>
        <taxon>Marinoscillum</taxon>
    </lineage>
</organism>
<comment type="similarity">
    <text evidence="1">Belongs to the ABC transporter superfamily.</text>
</comment>
<sequence>MSIVVENLTKKYGEQKAVNDISFEIKTGEVVGFLGPNGAGKSTTMKIITCFMAPTSGDVRLDNDSIHQNPEAIKRKIGYLPENNPLYLDMPIVDYLRFTAEIQGVAKSQIPTRIGEMIERCGLDREKHKNINELSKGYRQRVGLAQAMIHDPEVLILDEPTTGLDPNQIVEIRKLIKELGKEKTVILSSHILSEVEATCDRILIINRGRIVADGTADTLRSQSQGQELLKVHIEADTSAAEAAVRSLASVEKVSTIDGKDGWLQVQSKPDLSSRKEIFDLCVKNKWYLLDMTGQETRLEDVFQKLTK</sequence>